<dbReference type="InterPro" id="IPR021229">
    <property type="entry name" value="DUF2800"/>
</dbReference>
<dbReference type="Pfam" id="PF10926">
    <property type="entry name" value="DUF2800"/>
    <property type="match status" value="1"/>
</dbReference>
<name>A0A091C9S8_9ENTE</name>
<dbReference type="Proteomes" id="UP000029380">
    <property type="component" value="Unassembled WGS sequence"/>
</dbReference>
<sequence>MMLEAEGYDDEELLKPQQLQSITNLEKVVGKKAFNDLASDYIIKPDGKPVLVPESDKRSALNSVDDAISDFEGG</sequence>
<dbReference type="AlphaFoldDB" id="A0A091C9S8"/>
<accession>A0A091C9S8</accession>
<gene>
    <name evidence="1" type="ORF">TMUPMC115_0223</name>
</gene>
<reference evidence="1 2" key="1">
    <citation type="submission" date="2014-08" db="EMBL/GenBank/DDBJ databases">
        <title>Genome sequence of Tetragenococcus muriaticus.</title>
        <authorList>
            <person name="Chuea-nongthon C."/>
            <person name="Rodtong S."/>
            <person name="Yongsawatdigul J."/>
            <person name="Steele J.L."/>
            <person name="Liu X.-y."/>
            <person name="Speers J."/>
            <person name="Glasner J.D."/>
            <person name="Neeno-Eckwall E.C."/>
        </authorList>
    </citation>
    <scope>NUCLEOTIDE SEQUENCE [LARGE SCALE GENOMIC DNA]</scope>
    <source>
        <strain evidence="1 2">PMC-11-5</strain>
    </source>
</reference>
<dbReference type="EMBL" id="JPVU01000023">
    <property type="protein sequence ID" value="KFN93625.1"/>
    <property type="molecule type" value="Genomic_DNA"/>
</dbReference>
<proteinExistence type="predicted"/>
<evidence type="ECO:0000313" key="2">
    <source>
        <dbReference type="Proteomes" id="UP000029380"/>
    </source>
</evidence>
<dbReference type="PATRIC" id="fig|1302649.3.peg.222"/>
<evidence type="ECO:0000313" key="1">
    <source>
        <dbReference type="EMBL" id="KFN93625.1"/>
    </source>
</evidence>
<protein>
    <submittedName>
        <fullName evidence="1">Phage protein</fullName>
    </submittedName>
</protein>
<comment type="caution">
    <text evidence="1">The sequence shown here is derived from an EMBL/GenBank/DDBJ whole genome shotgun (WGS) entry which is preliminary data.</text>
</comment>
<organism evidence="1 2">
    <name type="scientific">Tetragenococcus muriaticus PMC-11-5</name>
    <dbReference type="NCBI Taxonomy" id="1302649"/>
    <lineage>
        <taxon>Bacteria</taxon>
        <taxon>Bacillati</taxon>
        <taxon>Bacillota</taxon>
        <taxon>Bacilli</taxon>
        <taxon>Lactobacillales</taxon>
        <taxon>Enterococcaceae</taxon>
        <taxon>Tetragenococcus</taxon>
    </lineage>
</organism>